<proteinExistence type="predicted"/>
<gene>
    <name evidence="2" type="ORF">PGT21_006020</name>
</gene>
<reference evidence="2 3" key="1">
    <citation type="submission" date="2019-05" db="EMBL/GenBank/DDBJ databases">
        <title>Emergence of the Ug99 lineage of the wheat stem rust pathogen through somatic hybridization.</title>
        <authorList>
            <person name="Li F."/>
            <person name="Upadhyaya N.M."/>
            <person name="Sperschneider J."/>
            <person name="Matny O."/>
            <person name="Nguyen-Phuc H."/>
            <person name="Mago R."/>
            <person name="Raley C."/>
            <person name="Miller M.E."/>
            <person name="Silverstein K.A.T."/>
            <person name="Henningsen E."/>
            <person name="Hirsch C.D."/>
            <person name="Visser B."/>
            <person name="Pretorius Z.A."/>
            <person name="Steffenson B.J."/>
            <person name="Schwessinger B."/>
            <person name="Dodds P.N."/>
            <person name="Figueroa M."/>
        </authorList>
    </citation>
    <scope>NUCLEOTIDE SEQUENCE [LARGE SCALE GENOMIC DNA]</scope>
    <source>
        <strain evidence="2">21-0</strain>
    </source>
</reference>
<accession>A0A5B0PN50</accession>
<protein>
    <submittedName>
        <fullName evidence="2">Uncharacterized protein</fullName>
    </submittedName>
</protein>
<evidence type="ECO:0000313" key="3">
    <source>
        <dbReference type="Proteomes" id="UP000324748"/>
    </source>
</evidence>
<dbReference type="AlphaFoldDB" id="A0A5B0PN50"/>
<dbReference type="EMBL" id="VSWC01000042">
    <property type="protein sequence ID" value="KAA1103085.1"/>
    <property type="molecule type" value="Genomic_DNA"/>
</dbReference>
<organism evidence="2 3">
    <name type="scientific">Puccinia graminis f. sp. tritici</name>
    <dbReference type="NCBI Taxonomy" id="56615"/>
    <lineage>
        <taxon>Eukaryota</taxon>
        <taxon>Fungi</taxon>
        <taxon>Dikarya</taxon>
        <taxon>Basidiomycota</taxon>
        <taxon>Pucciniomycotina</taxon>
        <taxon>Pucciniomycetes</taxon>
        <taxon>Pucciniales</taxon>
        <taxon>Pucciniaceae</taxon>
        <taxon>Puccinia</taxon>
    </lineage>
</organism>
<comment type="caution">
    <text evidence="2">The sequence shown here is derived from an EMBL/GenBank/DDBJ whole genome shotgun (WGS) entry which is preliminary data.</text>
</comment>
<feature type="compositionally biased region" description="Polar residues" evidence="1">
    <location>
        <begin position="1"/>
        <end position="20"/>
    </location>
</feature>
<keyword evidence="3" id="KW-1185">Reference proteome</keyword>
<name>A0A5B0PN50_PUCGR</name>
<dbReference type="Proteomes" id="UP000324748">
    <property type="component" value="Unassembled WGS sequence"/>
</dbReference>
<feature type="region of interest" description="Disordered" evidence="1">
    <location>
        <begin position="1"/>
        <end position="27"/>
    </location>
</feature>
<sequence>MSGMSVCSFQIRETSRSATQGPPVRPENRALSLSLDLDAYVPVTPGDAERSIRSPDDNRLKVLDALSSEICTAPSAPPST</sequence>
<evidence type="ECO:0000256" key="1">
    <source>
        <dbReference type="SAM" id="MobiDB-lite"/>
    </source>
</evidence>
<evidence type="ECO:0000313" key="2">
    <source>
        <dbReference type="EMBL" id="KAA1103085.1"/>
    </source>
</evidence>